<comment type="similarity">
    <text evidence="1">Belongs to the chaperonin (HSP60) family.</text>
</comment>
<proteinExistence type="inferred from homology"/>
<dbReference type="InterPro" id="IPR027410">
    <property type="entry name" value="TCP-1-like_intermed_sf"/>
</dbReference>
<evidence type="ECO:0000313" key="4">
    <source>
        <dbReference type="Proteomes" id="UP001374584"/>
    </source>
</evidence>
<dbReference type="SUPFAM" id="SSF54849">
    <property type="entry name" value="GroEL-intermediate domain like"/>
    <property type="match status" value="1"/>
</dbReference>
<dbReference type="InterPro" id="IPR001844">
    <property type="entry name" value="Cpn60/GroEL"/>
</dbReference>
<evidence type="ECO:0000313" key="3">
    <source>
        <dbReference type="EMBL" id="KAK7369836.1"/>
    </source>
</evidence>
<gene>
    <name evidence="3" type="ORF">VNO80_11882</name>
</gene>
<dbReference type="SUPFAM" id="SSF52029">
    <property type="entry name" value="GroEL apical domain-like"/>
    <property type="match status" value="1"/>
</dbReference>
<comment type="caution">
    <text evidence="3">The sequence shown here is derived from an EMBL/GenBank/DDBJ whole genome shotgun (WGS) entry which is preliminary data.</text>
</comment>
<dbReference type="Gene3D" id="1.10.560.10">
    <property type="entry name" value="GroEL-like equatorial domain"/>
    <property type="match status" value="1"/>
</dbReference>
<dbReference type="Gene3D" id="3.30.260.10">
    <property type="entry name" value="TCP-1-like chaperonin intermediate domain"/>
    <property type="match status" value="1"/>
</dbReference>
<name>A0AAN9NCF3_PHACN</name>
<dbReference type="AlphaFoldDB" id="A0AAN9NCF3"/>
<accession>A0AAN9NCF3</accession>
<dbReference type="InterPro" id="IPR027413">
    <property type="entry name" value="GROEL-like_equatorial_sf"/>
</dbReference>
<dbReference type="PANTHER" id="PTHR45633">
    <property type="entry name" value="60 KDA HEAT SHOCK PROTEIN, MITOCHONDRIAL"/>
    <property type="match status" value="1"/>
</dbReference>
<keyword evidence="2" id="KW-0143">Chaperone</keyword>
<evidence type="ECO:0000256" key="2">
    <source>
        <dbReference type="ARBA" id="ARBA00023186"/>
    </source>
</evidence>
<dbReference type="EMBL" id="JAYMYR010000004">
    <property type="protein sequence ID" value="KAK7369836.1"/>
    <property type="molecule type" value="Genomic_DNA"/>
</dbReference>
<dbReference type="GO" id="GO:0042026">
    <property type="term" value="P:protein refolding"/>
    <property type="evidence" value="ECO:0007669"/>
    <property type="project" value="InterPro"/>
</dbReference>
<dbReference type="Proteomes" id="UP001374584">
    <property type="component" value="Unassembled WGS sequence"/>
</dbReference>
<sequence length="207" mass="22533">MLALQHDNEEVKRQAREFQEERDRLPLLIVAEDVESDGLATLIRIVCAIKALGFGENRKFGLQDLAVLTVGGLIAEELGLKLEKVDLDMLGSCQKIYISKDDTVILDGAGDKKAIGKRCEQERLTKLSGGVAVLKVYLLQFLSEAEVGEKKDRVTGALNATKVVVEEGIVPGISGGGVALLYAPKELDKLPSANFDIRLVSRLSKIF</sequence>
<dbReference type="GO" id="GO:0140662">
    <property type="term" value="F:ATP-dependent protein folding chaperone"/>
    <property type="evidence" value="ECO:0007669"/>
    <property type="project" value="InterPro"/>
</dbReference>
<dbReference type="InterPro" id="IPR027409">
    <property type="entry name" value="GroEL-like_apical_dom_sf"/>
</dbReference>
<protein>
    <submittedName>
        <fullName evidence="3">Uncharacterized protein</fullName>
    </submittedName>
</protein>
<dbReference type="Gene3D" id="3.50.7.10">
    <property type="entry name" value="GroEL"/>
    <property type="match status" value="1"/>
</dbReference>
<evidence type="ECO:0000256" key="1">
    <source>
        <dbReference type="ARBA" id="ARBA00006607"/>
    </source>
</evidence>
<keyword evidence="4" id="KW-1185">Reference proteome</keyword>
<reference evidence="3 4" key="1">
    <citation type="submission" date="2024-01" db="EMBL/GenBank/DDBJ databases">
        <title>The genomes of 5 underutilized Papilionoideae crops provide insights into root nodulation and disease resistanc.</title>
        <authorList>
            <person name="Jiang F."/>
        </authorList>
    </citation>
    <scope>NUCLEOTIDE SEQUENCE [LARGE SCALE GENOMIC DNA]</scope>
    <source>
        <strain evidence="3">JINMINGXINNONG_FW02</strain>
        <tissue evidence="3">Leaves</tissue>
    </source>
</reference>
<organism evidence="3 4">
    <name type="scientific">Phaseolus coccineus</name>
    <name type="common">Scarlet runner bean</name>
    <name type="synonym">Phaseolus multiflorus</name>
    <dbReference type="NCBI Taxonomy" id="3886"/>
    <lineage>
        <taxon>Eukaryota</taxon>
        <taxon>Viridiplantae</taxon>
        <taxon>Streptophyta</taxon>
        <taxon>Embryophyta</taxon>
        <taxon>Tracheophyta</taxon>
        <taxon>Spermatophyta</taxon>
        <taxon>Magnoliopsida</taxon>
        <taxon>eudicotyledons</taxon>
        <taxon>Gunneridae</taxon>
        <taxon>Pentapetalae</taxon>
        <taxon>rosids</taxon>
        <taxon>fabids</taxon>
        <taxon>Fabales</taxon>
        <taxon>Fabaceae</taxon>
        <taxon>Papilionoideae</taxon>
        <taxon>50 kb inversion clade</taxon>
        <taxon>NPAAA clade</taxon>
        <taxon>indigoferoid/millettioid clade</taxon>
        <taxon>Phaseoleae</taxon>
        <taxon>Phaseolus</taxon>
    </lineage>
</organism>